<comment type="caution">
    <text evidence="1">The sequence shown here is derived from an EMBL/GenBank/DDBJ whole genome shotgun (WGS) entry which is preliminary data.</text>
</comment>
<protein>
    <recommendedName>
        <fullName evidence="3">Mga helix-turn-helix domain-containing protein</fullName>
    </recommendedName>
</protein>
<dbReference type="Proteomes" id="UP000294854">
    <property type="component" value="Unassembled WGS sequence"/>
</dbReference>
<sequence length="206" mass="24139">MAVDSINRENELTLWLLISSPRPVTTSWILDYYDIDLNALHQDLSVIGDFTKTFRLTLNPEFDQLSIFGHENDIQQGIMFILMDLYSQTNGQQDHLPQTPFAKQRVIAKIHDGVKNLAAFSDLNESSQVDITNYLWTLTMRYHYGTVKHAAFQQLFTDKQANMIQEYDKLFNWSKGILHDLAQLYKDFEFPELEVYLLTLRVWLNK</sequence>
<accession>A0A4R5NKC7</accession>
<dbReference type="RefSeq" id="WP_010619350.1">
    <property type="nucleotide sequence ID" value="NZ_CP042371.1"/>
</dbReference>
<dbReference type="EMBL" id="PUFO01000070">
    <property type="protein sequence ID" value="TDG75075.1"/>
    <property type="molecule type" value="Genomic_DNA"/>
</dbReference>
<evidence type="ECO:0008006" key="3">
    <source>
        <dbReference type="Google" id="ProtNLM"/>
    </source>
</evidence>
<name>A0A4R5NKC7_9LACO</name>
<evidence type="ECO:0000313" key="1">
    <source>
        <dbReference type="EMBL" id="TDG75075.1"/>
    </source>
</evidence>
<reference evidence="1 2" key="1">
    <citation type="journal article" date="2019" name="Appl. Microbiol. Biotechnol.">
        <title>Uncovering carbohydrate metabolism through a genotype-phenotype association study of 56 lactic acid bacteria genomes.</title>
        <authorList>
            <person name="Buron-Moles G."/>
            <person name="Chailyan A."/>
            <person name="Dolejs I."/>
            <person name="Forster J."/>
            <person name="Miks M.H."/>
        </authorList>
    </citation>
    <scope>NUCLEOTIDE SEQUENCE [LARGE SCALE GENOMIC DNA]</scope>
    <source>
        <strain evidence="1 2">ATCC 49373</strain>
    </source>
</reference>
<organism evidence="1 2">
    <name type="scientific">Secundilactobacillus malefermentans</name>
    <dbReference type="NCBI Taxonomy" id="176292"/>
    <lineage>
        <taxon>Bacteria</taxon>
        <taxon>Bacillati</taxon>
        <taxon>Bacillota</taxon>
        <taxon>Bacilli</taxon>
        <taxon>Lactobacillales</taxon>
        <taxon>Lactobacillaceae</taxon>
        <taxon>Secundilactobacillus</taxon>
    </lineage>
</organism>
<evidence type="ECO:0000313" key="2">
    <source>
        <dbReference type="Proteomes" id="UP000294854"/>
    </source>
</evidence>
<keyword evidence="2" id="KW-1185">Reference proteome</keyword>
<dbReference type="AlphaFoldDB" id="A0A4R5NKC7"/>
<gene>
    <name evidence="1" type="ORF">C5L31_001705</name>
</gene>
<dbReference type="OrthoDB" id="2283193at2"/>
<proteinExistence type="predicted"/>